<proteinExistence type="predicted"/>
<protein>
    <submittedName>
        <fullName evidence="1">Uncharacterized protein</fullName>
    </submittedName>
</protein>
<accession>A0A2D6LPG9</accession>
<organism evidence="1 2">
    <name type="scientific">Candidatus Iainarchaeum sp</name>
    <dbReference type="NCBI Taxonomy" id="3101447"/>
    <lineage>
        <taxon>Archaea</taxon>
        <taxon>Candidatus Iainarchaeota</taxon>
        <taxon>Candidatus Iainarchaeia</taxon>
        <taxon>Candidatus Iainarchaeales</taxon>
        <taxon>Candidatus Iainarchaeaceae</taxon>
        <taxon>Candidatus Iainarchaeum</taxon>
    </lineage>
</organism>
<sequence>MPRKRKPPENNTGKVDSVLKHLNEYGHKATREEVMKIVDEQPGLTVPKLIQRVIQNNGPKNKK</sequence>
<comment type="caution">
    <text evidence="1">The sequence shown here is derived from an EMBL/GenBank/DDBJ whole genome shotgun (WGS) entry which is preliminary data.</text>
</comment>
<dbReference type="EMBL" id="NZBD01000005">
    <property type="protein sequence ID" value="MAG18081.1"/>
    <property type="molecule type" value="Genomic_DNA"/>
</dbReference>
<evidence type="ECO:0000313" key="2">
    <source>
        <dbReference type="Proteomes" id="UP000226712"/>
    </source>
</evidence>
<evidence type="ECO:0000313" key="1">
    <source>
        <dbReference type="EMBL" id="MAG18081.1"/>
    </source>
</evidence>
<name>A0A2D6LPG9_9ARCH</name>
<gene>
    <name evidence="1" type="ORF">CL944_01245</name>
</gene>
<dbReference type="AlphaFoldDB" id="A0A2D6LPG9"/>
<dbReference type="Proteomes" id="UP000226712">
    <property type="component" value="Unassembled WGS sequence"/>
</dbReference>
<reference evidence="2" key="1">
    <citation type="submission" date="2017-09" db="EMBL/GenBank/DDBJ databases">
        <title>The Reconstruction of 2,631 Draft Metagenome-Assembled Genomes from the Global Oceans.</title>
        <authorList>
            <person name="Tully B.J."/>
            <person name="Graham E.D."/>
            <person name="Heidelberg J.F."/>
        </authorList>
    </citation>
    <scope>NUCLEOTIDE SEQUENCE [LARGE SCALE GENOMIC DNA]</scope>
</reference>